<dbReference type="AlphaFoldDB" id="A0AAV0GZ22"/>
<dbReference type="Proteomes" id="UP001154282">
    <property type="component" value="Unassembled WGS sequence"/>
</dbReference>
<evidence type="ECO:0000313" key="1">
    <source>
        <dbReference type="EMBL" id="CAI0378306.1"/>
    </source>
</evidence>
<organism evidence="1 2">
    <name type="scientific">Linum tenue</name>
    <dbReference type="NCBI Taxonomy" id="586396"/>
    <lineage>
        <taxon>Eukaryota</taxon>
        <taxon>Viridiplantae</taxon>
        <taxon>Streptophyta</taxon>
        <taxon>Embryophyta</taxon>
        <taxon>Tracheophyta</taxon>
        <taxon>Spermatophyta</taxon>
        <taxon>Magnoliopsida</taxon>
        <taxon>eudicotyledons</taxon>
        <taxon>Gunneridae</taxon>
        <taxon>Pentapetalae</taxon>
        <taxon>rosids</taxon>
        <taxon>fabids</taxon>
        <taxon>Malpighiales</taxon>
        <taxon>Linaceae</taxon>
        <taxon>Linum</taxon>
    </lineage>
</organism>
<dbReference type="EMBL" id="CAMGYJ010000002">
    <property type="protein sequence ID" value="CAI0378306.1"/>
    <property type="molecule type" value="Genomic_DNA"/>
</dbReference>
<comment type="caution">
    <text evidence="1">The sequence shown here is derived from an EMBL/GenBank/DDBJ whole genome shotgun (WGS) entry which is preliminary data.</text>
</comment>
<gene>
    <name evidence="1" type="ORF">LITE_LOCUS1806</name>
</gene>
<name>A0AAV0GZ22_9ROSI</name>
<sequence>MMMRWWWRKCCGVAVWVGSRSWRLTRMVYWS</sequence>
<protein>
    <submittedName>
        <fullName evidence="1">Uncharacterized protein</fullName>
    </submittedName>
</protein>
<keyword evidence="2" id="KW-1185">Reference proteome</keyword>
<evidence type="ECO:0000313" key="2">
    <source>
        <dbReference type="Proteomes" id="UP001154282"/>
    </source>
</evidence>
<proteinExistence type="predicted"/>
<accession>A0AAV0GZ22</accession>
<reference evidence="1" key="1">
    <citation type="submission" date="2022-08" db="EMBL/GenBank/DDBJ databases">
        <authorList>
            <person name="Gutierrez-Valencia J."/>
        </authorList>
    </citation>
    <scope>NUCLEOTIDE SEQUENCE</scope>
</reference>